<reference evidence="1" key="1">
    <citation type="submission" date="2001-10" db="EMBL/GenBank/DDBJ databases">
        <authorList>
            <person name="Stapleton M."/>
            <person name="Brokstein P."/>
            <person name="Hong L."/>
            <person name="Agbayani A."/>
            <person name="Carlson J."/>
            <person name="Champe M."/>
            <person name="Chavez C."/>
            <person name="Dorsett V."/>
            <person name="Farfan D."/>
            <person name="Frise E."/>
            <person name="George R."/>
            <person name="Gonzalez M."/>
            <person name="Guarin H."/>
            <person name="Li P."/>
            <person name="Liao G."/>
            <person name="Miranda A."/>
            <person name="Mungall C.J."/>
            <person name="Nunoo J."/>
            <person name="Pacleb J."/>
            <person name="Paragas V."/>
            <person name="Park S."/>
            <person name="Phouanenavong S."/>
            <person name="Wan K."/>
            <person name="Yu C."/>
            <person name="Lewis S.E."/>
            <person name="Rubin G.M."/>
            <person name="Celniker S."/>
        </authorList>
    </citation>
    <scope>NUCLEOTIDE SEQUENCE</scope>
</reference>
<sequence length="56" mass="6468">MFSEFTIMVRFSGSCESSLLESEEDIKSLWGLEFISTKQLSKMISSSKYFPQNFCI</sequence>
<dbReference type="AlphaFoldDB" id="Q95S70"/>
<accession>Q95S70</accession>
<evidence type="ECO:0000313" key="1">
    <source>
        <dbReference type="EMBL" id="AAL28480.1"/>
    </source>
</evidence>
<organism evidence="1">
    <name type="scientific">Drosophila melanogaster</name>
    <name type="common">Fruit fly</name>
    <dbReference type="NCBI Taxonomy" id="7227"/>
    <lineage>
        <taxon>Eukaryota</taxon>
        <taxon>Metazoa</taxon>
        <taxon>Ecdysozoa</taxon>
        <taxon>Arthropoda</taxon>
        <taxon>Hexapoda</taxon>
        <taxon>Insecta</taxon>
        <taxon>Pterygota</taxon>
        <taxon>Neoptera</taxon>
        <taxon>Endopterygota</taxon>
        <taxon>Diptera</taxon>
        <taxon>Brachycera</taxon>
        <taxon>Muscomorpha</taxon>
        <taxon>Ephydroidea</taxon>
        <taxon>Drosophilidae</taxon>
        <taxon>Drosophila</taxon>
        <taxon>Sophophora</taxon>
    </lineage>
</organism>
<protein>
    <submittedName>
        <fullName evidence="1">GM07077p</fullName>
    </submittedName>
</protein>
<dbReference type="EMBL" id="AY060932">
    <property type="protein sequence ID" value="AAL28480.1"/>
    <property type="molecule type" value="mRNA"/>
</dbReference>
<proteinExistence type="evidence at transcript level"/>
<name>Q95S70_DROME</name>